<feature type="domain" description="SLH" evidence="2">
    <location>
        <begin position="93"/>
        <end position="153"/>
    </location>
</feature>
<evidence type="ECO:0000313" key="3">
    <source>
        <dbReference type="EMBL" id="MBP2115609.1"/>
    </source>
</evidence>
<evidence type="ECO:0000313" key="4">
    <source>
        <dbReference type="Proteomes" id="UP000773462"/>
    </source>
</evidence>
<feature type="chain" id="PRO_5045088825" description="SLH domain-containing protein" evidence="1">
    <location>
        <begin position="33"/>
        <end position="323"/>
    </location>
</feature>
<dbReference type="Proteomes" id="UP000773462">
    <property type="component" value="Unassembled WGS sequence"/>
</dbReference>
<evidence type="ECO:0000259" key="2">
    <source>
        <dbReference type="PROSITE" id="PS51272"/>
    </source>
</evidence>
<organism evidence="3 4">
    <name type="scientific">Paenibacillus silagei</name>
    <dbReference type="NCBI Taxonomy" id="1670801"/>
    <lineage>
        <taxon>Bacteria</taxon>
        <taxon>Bacillati</taxon>
        <taxon>Bacillota</taxon>
        <taxon>Bacilli</taxon>
        <taxon>Bacillales</taxon>
        <taxon>Paenibacillaceae</taxon>
        <taxon>Paenibacillus</taxon>
    </lineage>
</organism>
<dbReference type="EMBL" id="JAGGLV010000029">
    <property type="protein sequence ID" value="MBP2115609.1"/>
    <property type="molecule type" value="Genomic_DNA"/>
</dbReference>
<proteinExistence type="predicted"/>
<evidence type="ECO:0000256" key="1">
    <source>
        <dbReference type="SAM" id="SignalP"/>
    </source>
</evidence>
<gene>
    <name evidence="3" type="ORF">J2Z70_005807</name>
</gene>
<feature type="signal peptide" evidence="1">
    <location>
        <begin position="1"/>
        <end position="32"/>
    </location>
</feature>
<accession>A0ABS4NZX7</accession>
<dbReference type="InterPro" id="IPR025748">
    <property type="entry name" value="PrcB_C_dom"/>
</dbReference>
<dbReference type="Pfam" id="PF00395">
    <property type="entry name" value="SLH"/>
    <property type="match status" value="2"/>
</dbReference>
<dbReference type="InterPro" id="IPR001119">
    <property type="entry name" value="SLH_dom"/>
</dbReference>
<protein>
    <recommendedName>
        <fullName evidence="2">SLH domain-containing protein</fullName>
    </recommendedName>
</protein>
<feature type="domain" description="SLH" evidence="2">
    <location>
        <begin position="155"/>
        <end position="218"/>
    </location>
</feature>
<reference evidence="3 4" key="1">
    <citation type="submission" date="2021-03" db="EMBL/GenBank/DDBJ databases">
        <title>Genomic Encyclopedia of Type Strains, Phase IV (KMG-IV): sequencing the most valuable type-strain genomes for metagenomic binning, comparative biology and taxonomic classification.</title>
        <authorList>
            <person name="Goeker M."/>
        </authorList>
    </citation>
    <scope>NUCLEOTIDE SEQUENCE [LARGE SCALE GENOMIC DNA]</scope>
    <source>
        <strain evidence="3 4">DSM 101953</strain>
    </source>
</reference>
<feature type="domain" description="SLH" evidence="2">
    <location>
        <begin position="28"/>
        <end position="91"/>
    </location>
</feature>
<dbReference type="RefSeq" id="WP_209878753.1">
    <property type="nucleotide sequence ID" value="NZ_JAGGLV010000029.1"/>
</dbReference>
<comment type="caution">
    <text evidence="3">The sequence shown here is derived from an EMBL/GenBank/DDBJ whole genome shotgun (WGS) entry which is preliminary data.</text>
</comment>
<name>A0ABS4NZX7_9BACL</name>
<sequence length="323" mass="34160">MKNTLTRMRTAKISLACSILAATLAIGAPASAFSDLKGHAAEAKINALHQEGILNGVTSDKFAPKSSLTYAQGVQFMVSGLKLAPQQPSGKKASDYFDNVKNTAWYASAFLKAKESGLSLERSVDPNAVMTRVQFAQLLLQALQNKGDFAYTEMYANITDGGKLSPAEMNSLQILINTGLVTLEKNNTFRPNEAVTRAEAAVLVYDAAKFVKEVIMMDENISAPSTTYDAAVTLDKAAAGVNKATVTVSNLPNPGYGLVIERIEFGADKTAVIYFKVTSPKPGSMNPQVISAGTAVTYLPEGYTAVAQATPGSATSAASRVTK</sequence>
<keyword evidence="1" id="KW-0732">Signal</keyword>
<dbReference type="PROSITE" id="PS51272">
    <property type="entry name" value="SLH"/>
    <property type="match status" value="3"/>
</dbReference>
<keyword evidence="4" id="KW-1185">Reference proteome</keyword>
<dbReference type="Pfam" id="PF14343">
    <property type="entry name" value="PrcB_C"/>
    <property type="match status" value="1"/>
</dbReference>